<dbReference type="EMBL" id="JACBKZ010000008">
    <property type="protein sequence ID" value="KAF5944948.1"/>
    <property type="molecule type" value="Genomic_DNA"/>
</dbReference>
<reference evidence="1 2" key="2">
    <citation type="submission" date="2020-07" db="EMBL/GenBank/DDBJ databases">
        <title>Genome assembly of wild tea tree DASZ reveals pedigree and selection history of tea varieties.</title>
        <authorList>
            <person name="Zhang W."/>
        </authorList>
    </citation>
    <scope>NUCLEOTIDE SEQUENCE [LARGE SCALE GENOMIC DNA]</scope>
    <source>
        <strain evidence="2">cv. G240</strain>
        <tissue evidence="1">Leaf</tissue>
    </source>
</reference>
<dbReference type="Proteomes" id="UP000593564">
    <property type="component" value="Unassembled WGS sequence"/>
</dbReference>
<dbReference type="AlphaFoldDB" id="A0A7J7GZU2"/>
<sequence>MHSPIFASAKASTEIGMCNVSDFMMALSCQLRIGLHMNMWILSRNAQTKYNSGSILDGKIANRICIILVVLNTVLKLKHNNDAHRGLNKVQHHCY</sequence>
<comment type="caution">
    <text evidence="1">The sequence shown here is derived from an EMBL/GenBank/DDBJ whole genome shotgun (WGS) entry which is preliminary data.</text>
</comment>
<evidence type="ECO:0000313" key="1">
    <source>
        <dbReference type="EMBL" id="KAF5944948.1"/>
    </source>
</evidence>
<accession>A0A7J7GZU2</accession>
<reference evidence="2" key="1">
    <citation type="journal article" date="2020" name="Nat. Commun.">
        <title>Genome assembly of wild tea tree DASZ reveals pedigree and selection history of tea varieties.</title>
        <authorList>
            <person name="Zhang W."/>
            <person name="Zhang Y."/>
            <person name="Qiu H."/>
            <person name="Guo Y."/>
            <person name="Wan H."/>
            <person name="Zhang X."/>
            <person name="Scossa F."/>
            <person name="Alseekh S."/>
            <person name="Zhang Q."/>
            <person name="Wang P."/>
            <person name="Xu L."/>
            <person name="Schmidt M.H."/>
            <person name="Jia X."/>
            <person name="Li D."/>
            <person name="Zhu A."/>
            <person name="Guo F."/>
            <person name="Chen W."/>
            <person name="Ni D."/>
            <person name="Usadel B."/>
            <person name="Fernie A.R."/>
            <person name="Wen W."/>
        </authorList>
    </citation>
    <scope>NUCLEOTIDE SEQUENCE [LARGE SCALE GENOMIC DNA]</scope>
    <source>
        <strain evidence="2">cv. G240</strain>
    </source>
</reference>
<name>A0A7J7GZU2_CAMSI</name>
<organism evidence="1 2">
    <name type="scientific">Camellia sinensis</name>
    <name type="common">Tea plant</name>
    <name type="synonym">Thea sinensis</name>
    <dbReference type="NCBI Taxonomy" id="4442"/>
    <lineage>
        <taxon>Eukaryota</taxon>
        <taxon>Viridiplantae</taxon>
        <taxon>Streptophyta</taxon>
        <taxon>Embryophyta</taxon>
        <taxon>Tracheophyta</taxon>
        <taxon>Spermatophyta</taxon>
        <taxon>Magnoliopsida</taxon>
        <taxon>eudicotyledons</taxon>
        <taxon>Gunneridae</taxon>
        <taxon>Pentapetalae</taxon>
        <taxon>asterids</taxon>
        <taxon>Ericales</taxon>
        <taxon>Theaceae</taxon>
        <taxon>Camellia</taxon>
    </lineage>
</organism>
<keyword evidence="2" id="KW-1185">Reference proteome</keyword>
<proteinExistence type="predicted"/>
<protein>
    <submittedName>
        <fullName evidence="1">Uncharacterized protein</fullName>
    </submittedName>
</protein>
<gene>
    <name evidence="1" type="ORF">HYC85_019025</name>
</gene>
<evidence type="ECO:0000313" key="2">
    <source>
        <dbReference type="Proteomes" id="UP000593564"/>
    </source>
</evidence>